<dbReference type="Gene3D" id="3.30.700.20">
    <property type="entry name" value="Hypothetical protein ph0010, domain 1"/>
    <property type="match status" value="1"/>
</dbReference>
<dbReference type="Pfam" id="PF01871">
    <property type="entry name" value="AMMECR1"/>
    <property type="match status" value="1"/>
</dbReference>
<dbReference type="PANTHER" id="PTHR13016:SF0">
    <property type="entry name" value="AMME SYNDROME CANDIDATE GENE 1 PROTEIN"/>
    <property type="match status" value="1"/>
</dbReference>
<dbReference type="InterPro" id="IPR036071">
    <property type="entry name" value="AMMECR1_dom_sf"/>
</dbReference>
<dbReference type="InterPro" id="IPR027623">
    <property type="entry name" value="AmmeMemoSam_A"/>
</dbReference>
<dbReference type="InterPro" id="IPR002733">
    <property type="entry name" value="AMMECR1_domain"/>
</dbReference>
<gene>
    <name evidence="2" type="ORF">S01H1_63209</name>
</gene>
<evidence type="ECO:0000259" key="1">
    <source>
        <dbReference type="PROSITE" id="PS51112"/>
    </source>
</evidence>
<dbReference type="NCBIfam" id="TIGR04335">
    <property type="entry name" value="AmmeMemoSam_A"/>
    <property type="match status" value="1"/>
</dbReference>
<protein>
    <recommendedName>
        <fullName evidence="1">AMMECR1 domain-containing protein</fullName>
    </recommendedName>
</protein>
<dbReference type="InterPro" id="IPR027485">
    <property type="entry name" value="AMMECR1_N"/>
</dbReference>
<proteinExistence type="predicted"/>
<dbReference type="InterPro" id="IPR023473">
    <property type="entry name" value="AMMECR1"/>
</dbReference>
<dbReference type="AlphaFoldDB" id="X0XE77"/>
<dbReference type="PROSITE" id="PS51112">
    <property type="entry name" value="AMMECR1"/>
    <property type="match status" value="1"/>
</dbReference>
<reference evidence="2" key="1">
    <citation type="journal article" date="2014" name="Front. Microbiol.">
        <title>High frequency of phylogenetically diverse reductive dehalogenase-homologous genes in deep subseafloor sedimentary metagenomes.</title>
        <authorList>
            <person name="Kawai M."/>
            <person name="Futagami T."/>
            <person name="Toyoda A."/>
            <person name="Takaki Y."/>
            <person name="Nishi S."/>
            <person name="Hori S."/>
            <person name="Arai W."/>
            <person name="Tsubouchi T."/>
            <person name="Morono Y."/>
            <person name="Uchiyama I."/>
            <person name="Ito T."/>
            <person name="Fujiyama A."/>
            <person name="Inagaki F."/>
            <person name="Takami H."/>
        </authorList>
    </citation>
    <scope>NUCLEOTIDE SEQUENCE</scope>
    <source>
        <strain evidence="2">Expedition CK06-06</strain>
    </source>
</reference>
<organism evidence="2">
    <name type="scientific">marine sediment metagenome</name>
    <dbReference type="NCBI Taxonomy" id="412755"/>
    <lineage>
        <taxon>unclassified sequences</taxon>
        <taxon>metagenomes</taxon>
        <taxon>ecological metagenomes</taxon>
    </lineage>
</organism>
<dbReference type="EMBL" id="BARS01041573">
    <property type="protein sequence ID" value="GAG33712.1"/>
    <property type="molecule type" value="Genomic_DNA"/>
</dbReference>
<dbReference type="PANTHER" id="PTHR13016">
    <property type="entry name" value="AMMECR1 HOMOLOG"/>
    <property type="match status" value="1"/>
</dbReference>
<feature type="non-terminal residue" evidence="2">
    <location>
        <position position="149"/>
    </location>
</feature>
<dbReference type="NCBIfam" id="TIGR00296">
    <property type="entry name" value="TIGR00296 family protein"/>
    <property type="match status" value="1"/>
</dbReference>
<evidence type="ECO:0000313" key="2">
    <source>
        <dbReference type="EMBL" id="GAG33712.1"/>
    </source>
</evidence>
<comment type="caution">
    <text evidence="2">The sequence shown here is derived from an EMBL/GenBank/DDBJ whole genome shotgun (WGS) entry which is preliminary data.</text>
</comment>
<accession>X0XE77</accession>
<name>X0XE77_9ZZZZ</name>
<feature type="domain" description="AMMECR1" evidence="1">
    <location>
        <begin position="1"/>
        <end position="149"/>
    </location>
</feature>
<dbReference type="Gene3D" id="3.30.1490.150">
    <property type="entry name" value="Hypothetical protein ph0010, domain 2"/>
    <property type="match status" value="1"/>
</dbReference>
<dbReference type="SUPFAM" id="SSF143447">
    <property type="entry name" value="AMMECR1-like"/>
    <property type="match status" value="1"/>
</dbReference>
<sequence>MKTGNAPKEKIEDKVLKEKRGAFVTLKVNDQLRGCIGYPLPRKPLWETISDVAISAATQDFRFESITLEELPDTKIEISVLSLPKPIKDVKEIEVGKHGIIISKGPCKGLLLPQVPLEWNWDLETYLSHGCLKAGLDENEWKKGVNIEI</sequence>